<name>A0A0A9YU15_LYGHE</name>
<dbReference type="EMBL" id="GBHO01008513">
    <property type="protein sequence ID" value="JAG35091.1"/>
    <property type="molecule type" value="Transcribed_RNA"/>
</dbReference>
<proteinExistence type="predicted"/>
<dbReference type="GO" id="GO:0016740">
    <property type="term" value="F:transferase activity"/>
    <property type="evidence" value="ECO:0007669"/>
    <property type="project" value="UniProtKB-KW"/>
</dbReference>
<sequence length="133" mass="15743">FLYFIVFCDCGHISILFQLIIFTNTSIKDSSYIFNLNKKGNKDYFVQVVVFMNKAVEQMAVDAMMRKALTSHSEFYSTRNGVKGYRDRKDDIRQQRKIQKNTLSQWYGMKRANLGENDKQELELLQYRNFLSP</sequence>
<evidence type="ECO:0000313" key="1">
    <source>
        <dbReference type="EMBL" id="JAG35091.1"/>
    </source>
</evidence>
<reference evidence="1" key="2">
    <citation type="submission" date="2014-07" db="EMBL/GenBank/DDBJ databases">
        <authorList>
            <person name="Hull J."/>
        </authorList>
    </citation>
    <scope>NUCLEOTIDE SEQUENCE</scope>
</reference>
<dbReference type="AlphaFoldDB" id="A0A0A9YU15"/>
<organism evidence="1">
    <name type="scientific">Lygus hesperus</name>
    <name type="common">Western plant bug</name>
    <dbReference type="NCBI Taxonomy" id="30085"/>
    <lineage>
        <taxon>Eukaryota</taxon>
        <taxon>Metazoa</taxon>
        <taxon>Ecdysozoa</taxon>
        <taxon>Arthropoda</taxon>
        <taxon>Hexapoda</taxon>
        <taxon>Insecta</taxon>
        <taxon>Pterygota</taxon>
        <taxon>Neoptera</taxon>
        <taxon>Paraneoptera</taxon>
        <taxon>Hemiptera</taxon>
        <taxon>Heteroptera</taxon>
        <taxon>Panheteroptera</taxon>
        <taxon>Cimicomorpha</taxon>
        <taxon>Miridae</taxon>
        <taxon>Mirini</taxon>
        <taxon>Lygus</taxon>
    </lineage>
</organism>
<reference evidence="1" key="1">
    <citation type="journal article" date="2014" name="PLoS ONE">
        <title>Transcriptome-Based Identification of ABC Transporters in the Western Tarnished Plant Bug Lygus hesperus.</title>
        <authorList>
            <person name="Hull J.J."/>
            <person name="Chaney K."/>
            <person name="Geib S.M."/>
            <person name="Fabrick J.A."/>
            <person name="Brent C.S."/>
            <person name="Walsh D."/>
            <person name="Lavine L.C."/>
        </authorList>
    </citation>
    <scope>NUCLEOTIDE SEQUENCE</scope>
</reference>
<accession>A0A0A9YU15</accession>
<gene>
    <name evidence="1" type="primary">Dnttip2</name>
    <name evidence="1" type="ORF">CM83_2794</name>
</gene>
<feature type="non-terminal residue" evidence="1">
    <location>
        <position position="1"/>
    </location>
</feature>
<protein>
    <submittedName>
        <fullName evidence="1">Deoxynucleotidyltransferase terminal-interacting protein 2</fullName>
    </submittedName>
</protein>
<keyword evidence="1" id="KW-0808">Transferase</keyword>